<dbReference type="GO" id="GO:0016020">
    <property type="term" value="C:membrane"/>
    <property type="evidence" value="ECO:0007669"/>
    <property type="project" value="TreeGrafter"/>
</dbReference>
<gene>
    <name evidence="4" type="ORF">EG240_03715</name>
</gene>
<evidence type="ECO:0000313" key="4">
    <source>
        <dbReference type="EMBL" id="RRJ92292.1"/>
    </source>
</evidence>
<dbReference type="RefSeq" id="WP_125017554.1">
    <property type="nucleotide sequence ID" value="NZ_RQVQ01000006.1"/>
</dbReference>
<evidence type="ECO:0000313" key="5">
    <source>
        <dbReference type="Proteomes" id="UP000275719"/>
    </source>
</evidence>
<dbReference type="Proteomes" id="UP000275719">
    <property type="component" value="Unassembled WGS sequence"/>
</dbReference>
<dbReference type="CDD" id="cd10917">
    <property type="entry name" value="CE4_NodB_like_6s_7s"/>
    <property type="match status" value="1"/>
</dbReference>
<keyword evidence="5" id="KW-1185">Reference proteome</keyword>
<keyword evidence="2" id="KW-0378">Hydrolase</keyword>
<dbReference type="AlphaFoldDB" id="A0A3P3WAV2"/>
<feature type="domain" description="NodB homology" evidence="3">
    <location>
        <begin position="25"/>
        <end position="206"/>
    </location>
</feature>
<dbReference type="PANTHER" id="PTHR10587:SF133">
    <property type="entry name" value="CHITIN DEACETYLASE 1-RELATED"/>
    <property type="match status" value="1"/>
</dbReference>
<dbReference type="Pfam" id="PF01522">
    <property type="entry name" value="Polysacc_deac_1"/>
    <property type="match status" value="1"/>
</dbReference>
<protein>
    <submittedName>
        <fullName evidence="4">Polysaccharide deacetylase family protein</fullName>
    </submittedName>
</protein>
<keyword evidence="1" id="KW-0479">Metal-binding</keyword>
<dbReference type="GO" id="GO:0005975">
    <property type="term" value="P:carbohydrate metabolic process"/>
    <property type="evidence" value="ECO:0007669"/>
    <property type="project" value="InterPro"/>
</dbReference>
<dbReference type="GO" id="GO:0016810">
    <property type="term" value="F:hydrolase activity, acting on carbon-nitrogen (but not peptide) bonds"/>
    <property type="evidence" value="ECO:0007669"/>
    <property type="project" value="InterPro"/>
</dbReference>
<name>A0A3P3WAV2_9FLAO</name>
<accession>A0A3P3WAV2</accession>
<dbReference type="OrthoDB" id="9812065at2"/>
<dbReference type="InterPro" id="IPR011330">
    <property type="entry name" value="Glyco_hydro/deAcase_b/a-brl"/>
</dbReference>
<sequence length="209" mass="24043">MQVKISSILKTLFFNQVWTIPNTENKIYLTFDDGPIPVVTPWVLETLKRYQIKATFFCIGDNVRKYPEVFKQIISEGHQIANHSFNHLNGWKTDSKKYIENVIEAENEISKHTNSSKKLFRPPYGKIKPNQSYKLRKLGFKIIMWDIISKDYDVNLLPENCELNVIQNISSGSIIIYHDSKKASKNLSGSLPSVIEKLQKAGYTFGLLS</sequence>
<dbReference type="EMBL" id="RQVQ01000006">
    <property type="protein sequence ID" value="RRJ92292.1"/>
    <property type="molecule type" value="Genomic_DNA"/>
</dbReference>
<evidence type="ECO:0000256" key="2">
    <source>
        <dbReference type="ARBA" id="ARBA00022801"/>
    </source>
</evidence>
<reference evidence="4 5" key="1">
    <citation type="submission" date="2018-11" db="EMBL/GenBank/DDBJ databases">
        <title>Flavobacterium sp. nov., YIM 102701-2 draft genome.</title>
        <authorList>
            <person name="Li G."/>
            <person name="Jiang Y."/>
        </authorList>
    </citation>
    <scope>NUCLEOTIDE SEQUENCE [LARGE SCALE GENOMIC DNA]</scope>
    <source>
        <strain evidence="4 5">YIM 102701-2</strain>
    </source>
</reference>
<evidence type="ECO:0000259" key="3">
    <source>
        <dbReference type="PROSITE" id="PS51677"/>
    </source>
</evidence>
<dbReference type="InterPro" id="IPR002509">
    <property type="entry name" value="NODB_dom"/>
</dbReference>
<dbReference type="InterPro" id="IPR050248">
    <property type="entry name" value="Polysacc_deacetylase_ArnD"/>
</dbReference>
<dbReference type="SUPFAM" id="SSF88713">
    <property type="entry name" value="Glycoside hydrolase/deacetylase"/>
    <property type="match status" value="1"/>
</dbReference>
<comment type="caution">
    <text evidence="4">The sequence shown here is derived from an EMBL/GenBank/DDBJ whole genome shotgun (WGS) entry which is preliminary data.</text>
</comment>
<organism evidence="4 5">
    <name type="scientific">Paenimyroides tangerinum</name>
    <dbReference type="NCBI Taxonomy" id="2488728"/>
    <lineage>
        <taxon>Bacteria</taxon>
        <taxon>Pseudomonadati</taxon>
        <taxon>Bacteroidota</taxon>
        <taxon>Flavobacteriia</taxon>
        <taxon>Flavobacteriales</taxon>
        <taxon>Flavobacteriaceae</taxon>
        <taxon>Paenimyroides</taxon>
    </lineage>
</organism>
<dbReference type="GO" id="GO:0046872">
    <property type="term" value="F:metal ion binding"/>
    <property type="evidence" value="ECO:0007669"/>
    <property type="project" value="UniProtKB-KW"/>
</dbReference>
<dbReference type="Gene3D" id="3.20.20.370">
    <property type="entry name" value="Glycoside hydrolase/deacetylase"/>
    <property type="match status" value="1"/>
</dbReference>
<proteinExistence type="predicted"/>
<dbReference type="PROSITE" id="PS51677">
    <property type="entry name" value="NODB"/>
    <property type="match status" value="1"/>
</dbReference>
<evidence type="ECO:0000256" key="1">
    <source>
        <dbReference type="ARBA" id="ARBA00022723"/>
    </source>
</evidence>
<dbReference type="PANTHER" id="PTHR10587">
    <property type="entry name" value="GLYCOSYL TRANSFERASE-RELATED"/>
    <property type="match status" value="1"/>
</dbReference>